<dbReference type="InterPro" id="IPR054708">
    <property type="entry name" value="MTPAP-like_central"/>
</dbReference>
<feature type="domain" description="PAP-associated" evidence="6">
    <location>
        <begin position="538"/>
        <end position="591"/>
    </location>
</feature>
<dbReference type="GO" id="GO:0050265">
    <property type="term" value="F:RNA uridylyltransferase activity"/>
    <property type="evidence" value="ECO:0007669"/>
    <property type="project" value="TreeGrafter"/>
</dbReference>
<feature type="domain" description="Poly(A) RNA polymerase mitochondrial-like central palm" evidence="7">
    <location>
        <begin position="306"/>
        <end position="442"/>
    </location>
</feature>
<sequence>MGADNLCPRGIPKLTVRYVERHTALTVEAFSVLHNKVPGDLGPHSNERYHCRHCINSTAFLLIHMLNLPSVGHFHAKTLVIQLTQQKVPLVMLVRIGGKIAATIEPPQKSMFFKVKAANSVYPYVVHKVDILSKFSPGKHPDYEAVFKSLKNLCAERNCIRVDRVVADFEAAVWRAVKNVLKVELKGYTYFLQEADGPTNNSGLGLKNQSGPIMMLRDGTLQRLPLVKALNKVLLVSHVKIKNSHSSASCLFDANCFTGGSLPPLICGSCQKEGHCKAECQEDDLPPLIELPPTSKAFIQQLTSIFEQLTRDFEPTKDEIDDRDMIVADLEKYITSANGFSGARLQLFGSSANGFGFQRSDLDICLTFDGDATGQDVNHIKIIEKLAERLKRYRQCQHVFAITTAKVPIVKFSIRRRDHLEGDLSLYNTLALQNTKLLATYAKIDHRVKCLGYAMKYFAKLCDIGDASRGSLSSYAYILMVLHFLQHTTPPVIPVLQELYDQSKTAPKLIIDGWNAWFFDNVNNLSSVWPDHGKNKETLGELWIGMLKYYTETFNWKENVVTIKQFAPLTRLEKLWNSRCIVIEDPFDLNHNLGAGLSRKSKEFMQLKLARGRTTF</sequence>
<dbReference type="PANTHER" id="PTHR12271">
    <property type="entry name" value="POLY A POLYMERASE CID PAP -RELATED"/>
    <property type="match status" value="1"/>
</dbReference>
<name>A0AAV2RHF6_MEGNR</name>
<evidence type="ECO:0000256" key="3">
    <source>
        <dbReference type="ARBA" id="ARBA00022679"/>
    </source>
</evidence>
<feature type="non-terminal residue" evidence="8">
    <location>
        <position position="616"/>
    </location>
</feature>
<gene>
    <name evidence="8" type="ORF">MNOR_LOCUS24376</name>
</gene>
<dbReference type="Proteomes" id="UP001497623">
    <property type="component" value="Unassembled WGS sequence"/>
</dbReference>
<comment type="cofactor">
    <cofactor evidence="1">
        <name>Mn(2+)</name>
        <dbReference type="ChEBI" id="CHEBI:29035"/>
    </cofactor>
</comment>
<reference evidence="8 9" key="1">
    <citation type="submission" date="2024-05" db="EMBL/GenBank/DDBJ databases">
        <authorList>
            <person name="Wallberg A."/>
        </authorList>
    </citation>
    <scope>NUCLEOTIDE SEQUENCE [LARGE SCALE GENOMIC DNA]</scope>
</reference>
<evidence type="ECO:0000313" key="8">
    <source>
        <dbReference type="EMBL" id="CAL4124261.1"/>
    </source>
</evidence>
<keyword evidence="3" id="KW-0808">Transferase</keyword>
<keyword evidence="5" id="KW-0460">Magnesium</keyword>
<comment type="caution">
    <text evidence="8">The sequence shown here is derived from an EMBL/GenBank/DDBJ whole genome shotgun (WGS) entry which is preliminary data.</text>
</comment>
<dbReference type="SUPFAM" id="SSF81631">
    <property type="entry name" value="PAP/OAS1 substrate-binding domain"/>
    <property type="match status" value="1"/>
</dbReference>
<dbReference type="SUPFAM" id="SSF81301">
    <property type="entry name" value="Nucleotidyltransferase"/>
    <property type="match status" value="1"/>
</dbReference>
<dbReference type="CDD" id="cd05402">
    <property type="entry name" value="NT_PAP_TUTase"/>
    <property type="match status" value="1"/>
</dbReference>
<keyword evidence="4" id="KW-0479">Metal-binding</keyword>
<dbReference type="Gene3D" id="3.30.460.10">
    <property type="entry name" value="Beta Polymerase, domain 2"/>
    <property type="match status" value="1"/>
</dbReference>
<evidence type="ECO:0000259" key="7">
    <source>
        <dbReference type="Pfam" id="PF22600"/>
    </source>
</evidence>
<dbReference type="Pfam" id="PF03828">
    <property type="entry name" value="PAP_assoc"/>
    <property type="match status" value="1"/>
</dbReference>
<dbReference type="EMBL" id="CAXKWB010022331">
    <property type="protein sequence ID" value="CAL4124261.1"/>
    <property type="molecule type" value="Genomic_DNA"/>
</dbReference>
<evidence type="ECO:0000313" key="9">
    <source>
        <dbReference type="Proteomes" id="UP001497623"/>
    </source>
</evidence>
<organism evidence="8 9">
    <name type="scientific">Meganyctiphanes norvegica</name>
    <name type="common">Northern krill</name>
    <name type="synonym">Thysanopoda norvegica</name>
    <dbReference type="NCBI Taxonomy" id="48144"/>
    <lineage>
        <taxon>Eukaryota</taxon>
        <taxon>Metazoa</taxon>
        <taxon>Ecdysozoa</taxon>
        <taxon>Arthropoda</taxon>
        <taxon>Crustacea</taxon>
        <taxon>Multicrustacea</taxon>
        <taxon>Malacostraca</taxon>
        <taxon>Eumalacostraca</taxon>
        <taxon>Eucarida</taxon>
        <taxon>Euphausiacea</taxon>
        <taxon>Euphausiidae</taxon>
        <taxon>Meganyctiphanes</taxon>
    </lineage>
</organism>
<dbReference type="InterPro" id="IPR043519">
    <property type="entry name" value="NT_sf"/>
</dbReference>
<dbReference type="Gene3D" id="1.10.1410.10">
    <property type="match status" value="1"/>
</dbReference>
<dbReference type="GO" id="GO:0046872">
    <property type="term" value="F:metal ion binding"/>
    <property type="evidence" value="ECO:0007669"/>
    <property type="project" value="UniProtKB-KW"/>
</dbReference>
<dbReference type="GO" id="GO:0031123">
    <property type="term" value="P:RNA 3'-end processing"/>
    <property type="evidence" value="ECO:0007669"/>
    <property type="project" value="TreeGrafter"/>
</dbReference>
<comment type="cofactor">
    <cofactor evidence="2">
        <name>Mg(2+)</name>
        <dbReference type="ChEBI" id="CHEBI:18420"/>
    </cofactor>
</comment>
<evidence type="ECO:0000256" key="1">
    <source>
        <dbReference type="ARBA" id="ARBA00001936"/>
    </source>
</evidence>
<dbReference type="AlphaFoldDB" id="A0AAV2RHF6"/>
<evidence type="ECO:0000256" key="2">
    <source>
        <dbReference type="ARBA" id="ARBA00001946"/>
    </source>
</evidence>
<dbReference type="GO" id="GO:1990817">
    <property type="term" value="F:poly(A) RNA polymerase activity"/>
    <property type="evidence" value="ECO:0007669"/>
    <property type="project" value="UniProtKB-ARBA"/>
</dbReference>
<proteinExistence type="predicted"/>
<protein>
    <submittedName>
        <fullName evidence="8">Uncharacterized protein</fullName>
    </submittedName>
</protein>
<evidence type="ECO:0000256" key="4">
    <source>
        <dbReference type="ARBA" id="ARBA00022723"/>
    </source>
</evidence>
<keyword evidence="9" id="KW-1185">Reference proteome</keyword>
<evidence type="ECO:0000256" key="5">
    <source>
        <dbReference type="ARBA" id="ARBA00022842"/>
    </source>
</evidence>
<dbReference type="Pfam" id="PF22600">
    <property type="entry name" value="MTPAP-like_central"/>
    <property type="match status" value="1"/>
</dbReference>
<dbReference type="InterPro" id="IPR002058">
    <property type="entry name" value="PAP_assoc"/>
</dbReference>
<evidence type="ECO:0000259" key="6">
    <source>
        <dbReference type="Pfam" id="PF03828"/>
    </source>
</evidence>
<dbReference type="PANTHER" id="PTHR12271:SF66">
    <property type="entry name" value="TERMINAL URIDYLYLTRANSFERASE TAILOR"/>
    <property type="match status" value="1"/>
</dbReference>
<accession>A0AAV2RHF6</accession>